<organism evidence="1 2">
    <name type="scientific">Panagrolaimus sp. PS1159</name>
    <dbReference type="NCBI Taxonomy" id="55785"/>
    <lineage>
        <taxon>Eukaryota</taxon>
        <taxon>Metazoa</taxon>
        <taxon>Ecdysozoa</taxon>
        <taxon>Nematoda</taxon>
        <taxon>Chromadorea</taxon>
        <taxon>Rhabditida</taxon>
        <taxon>Tylenchina</taxon>
        <taxon>Panagrolaimomorpha</taxon>
        <taxon>Panagrolaimoidea</taxon>
        <taxon>Panagrolaimidae</taxon>
        <taxon>Panagrolaimus</taxon>
    </lineage>
</organism>
<dbReference type="WBParaSite" id="PS1159_v2.g6163.t1">
    <property type="protein sequence ID" value="PS1159_v2.g6163.t1"/>
    <property type="gene ID" value="PS1159_v2.g6163"/>
</dbReference>
<sequence length="88" mass="10183">FTITKDVDNPVLLEFDTFENSRKQASPAFLMAILLKQHIKSIKKEIGKRPTKLGFRILEEFESLEARKRVENGLKEACEMMKIGFLLL</sequence>
<proteinExistence type="predicted"/>
<evidence type="ECO:0000313" key="2">
    <source>
        <dbReference type="WBParaSite" id="PS1159_v2.g6163.t1"/>
    </source>
</evidence>
<dbReference type="Proteomes" id="UP000887580">
    <property type="component" value="Unplaced"/>
</dbReference>
<accession>A0AC35GKW0</accession>
<name>A0AC35GKW0_9BILA</name>
<reference evidence="2" key="1">
    <citation type="submission" date="2022-11" db="UniProtKB">
        <authorList>
            <consortium name="WormBaseParasite"/>
        </authorList>
    </citation>
    <scope>IDENTIFICATION</scope>
</reference>
<evidence type="ECO:0000313" key="1">
    <source>
        <dbReference type="Proteomes" id="UP000887580"/>
    </source>
</evidence>
<protein>
    <submittedName>
        <fullName evidence="2">Uncharacterized protein</fullName>
    </submittedName>
</protein>